<dbReference type="RefSeq" id="WP_191164185.1">
    <property type="nucleotide sequence ID" value="NZ_JACWMX010000006.1"/>
</dbReference>
<dbReference type="PROSITE" id="PS51257">
    <property type="entry name" value="PROKAR_LIPOPROTEIN"/>
    <property type="match status" value="1"/>
</dbReference>
<proteinExistence type="predicted"/>
<accession>A0A926NLR9</accession>
<protein>
    <recommendedName>
        <fullName evidence="3">Lipoprotein</fullName>
    </recommendedName>
</protein>
<name>A0A926NLR9_9SPHI</name>
<evidence type="ECO:0000313" key="2">
    <source>
        <dbReference type="Proteomes" id="UP000619078"/>
    </source>
</evidence>
<comment type="caution">
    <text evidence="1">The sequence shown here is derived from an EMBL/GenBank/DDBJ whole genome shotgun (WGS) entry which is preliminary data.</text>
</comment>
<gene>
    <name evidence="1" type="ORF">IDJ76_15120</name>
</gene>
<organism evidence="1 2">
    <name type="scientific">Mucilaginibacter glaciei</name>
    <dbReference type="NCBI Taxonomy" id="2772109"/>
    <lineage>
        <taxon>Bacteria</taxon>
        <taxon>Pseudomonadati</taxon>
        <taxon>Bacteroidota</taxon>
        <taxon>Sphingobacteriia</taxon>
        <taxon>Sphingobacteriales</taxon>
        <taxon>Sphingobacteriaceae</taxon>
        <taxon>Mucilaginibacter</taxon>
    </lineage>
</organism>
<evidence type="ECO:0008006" key="3">
    <source>
        <dbReference type="Google" id="ProtNLM"/>
    </source>
</evidence>
<dbReference type="AlphaFoldDB" id="A0A926NLR9"/>
<sequence>MFTDKLIFVGIIAALALASCSRPQNIYTSECSEGVIYKKITFSHLVDSLKYYDKQYVEVTGKYVEGKQLSALVNDSTFAEHSNRRSVWVNFSQDCALVLPGTNTGLFQFGDGNFSKINNRLLTIRGRVDKHQKGPGKDYRGAIDMVSYVRIY</sequence>
<dbReference type="EMBL" id="JACWMX010000006">
    <property type="protein sequence ID" value="MBD1394439.1"/>
    <property type="molecule type" value="Genomic_DNA"/>
</dbReference>
<evidence type="ECO:0000313" key="1">
    <source>
        <dbReference type="EMBL" id="MBD1394439.1"/>
    </source>
</evidence>
<reference evidence="1" key="1">
    <citation type="submission" date="2020-09" db="EMBL/GenBank/DDBJ databases">
        <title>Novel species of Mucilaginibacter isolated from a glacier on the Tibetan Plateau.</title>
        <authorList>
            <person name="Liu Q."/>
            <person name="Xin Y.-H."/>
        </authorList>
    </citation>
    <scope>NUCLEOTIDE SEQUENCE</scope>
    <source>
        <strain evidence="1">ZB1P21</strain>
    </source>
</reference>
<keyword evidence="2" id="KW-1185">Reference proteome</keyword>
<dbReference type="Proteomes" id="UP000619078">
    <property type="component" value="Unassembled WGS sequence"/>
</dbReference>